<feature type="compositionally biased region" description="Low complexity" evidence="1">
    <location>
        <begin position="102"/>
        <end position="115"/>
    </location>
</feature>
<feature type="region of interest" description="Disordered" evidence="1">
    <location>
        <begin position="1"/>
        <end position="46"/>
    </location>
</feature>
<evidence type="ECO:0000313" key="2">
    <source>
        <dbReference type="EMBL" id="CAE8703364.1"/>
    </source>
</evidence>
<dbReference type="EMBL" id="CAJNNW010030405">
    <property type="protein sequence ID" value="CAE8703364.1"/>
    <property type="molecule type" value="Genomic_DNA"/>
</dbReference>
<feature type="compositionally biased region" description="Low complexity" evidence="1">
    <location>
        <begin position="13"/>
        <end position="45"/>
    </location>
</feature>
<evidence type="ECO:0000256" key="1">
    <source>
        <dbReference type="SAM" id="MobiDB-lite"/>
    </source>
</evidence>
<feature type="compositionally biased region" description="Low complexity" evidence="1">
    <location>
        <begin position="134"/>
        <end position="163"/>
    </location>
</feature>
<feature type="non-terminal residue" evidence="2">
    <location>
        <position position="1"/>
    </location>
</feature>
<dbReference type="AlphaFoldDB" id="A0A813KCQ6"/>
<sequence length="284" mass="30994">MPRSRPAGGHEANNSNNNKNNNNNNNISNNNNSNNNSNSNTNNDNFSPLGTDLTAIELAARRFAQLLVAKNHSSLRLPPYNSSKDKKKKNNNYKNNKKSKNNSKNNCNNNSNNNNTEAEVVEKLLSYTREAGANNNNNNNNNKYNNNNKNNTNNKNNNNNNNNTEAGARRLQADAMFGGPVNEKSASYKAMLKLFDINLCVHGANVLAVLVGQCGLDIDRLAHLCPYNGDQRCAAAATDLVGRVMWLMFNLALMPQWCGLPAISSVQCASSFFLLGGASSILSA</sequence>
<proteinExistence type="predicted"/>
<name>A0A813KCQ6_POLGL</name>
<accession>A0A813KCQ6</accession>
<comment type="caution">
    <text evidence="2">The sequence shown here is derived from an EMBL/GenBank/DDBJ whole genome shotgun (WGS) entry which is preliminary data.</text>
</comment>
<feature type="compositionally biased region" description="Basic residues" evidence="1">
    <location>
        <begin position="85"/>
        <end position="101"/>
    </location>
</feature>
<feature type="region of interest" description="Disordered" evidence="1">
    <location>
        <begin position="75"/>
        <end position="116"/>
    </location>
</feature>
<reference evidence="2" key="1">
    <citation type="submission" date="2021-02" db="EMBL/GenBank/DDBJ databases">
        <authorList>
            <person name="Dougan E. K."/>
            <person name="Rhodes N."/>
            <person name="Thang M."/>
            <person name="Chan C."/>
        </authorList>
    </citation>
    <scope>NUCLEOTIDE SEQUENCE</scope>
</reference>
<protein>
    <submittedName>
        <fullName evidence="2">Uncharacterized protein</fullName>
    </submittedName>
</protein>
<feature type="region of interest" description="Disordered" evidence="1">
    <location>
        <begin position="131"/>
        <end position="165"/>
    </location>
</feature>
<dbReference type="Proteomes" id="UP000626109">
    <property type="component" value="Unassembled WGS sequence"/>
</dbReference>
<evidence type="ECO:0000313" key="3">
    <source>
        <dbReference type="Proteomes" id="UP000626109"/>
    </source>
</evidence>
<gene>
    <name evidence="2" type="ORF">PGLA2088_LOCUS32800</name>
</gene>
<organism evidence="2 3">
    <name type="scientific">Polarella glacialis</name>
    <name type="common">Dinoflagellate</name>
    <dbReference type="NCBI Taxonomy" id="89957"/>
    <lineage>
        <taxon>Eukaryota</taxon>
        <taxon>Sar</taxon>
        <taxon>Alveolata</taxon>
        <taxon>Dinophyceae</taxon>
        <taxon>Suessiales</taxon>
        <taxon>Suessiaceae</taxon>
        <taxon>Polarella</taxon>
    </lineage>
</organism>